<sequence length="1409" mass="152639">MSNTRSFWVPLTFPTPAVISSETTDPVDLVEQACLDSEPCTITSWGLSGGDVLEARGVALGCKDGTVYLYHAPHAPRATQAMQLSSRSPSTVSVLDLSRPVTPSPHTHTRRASRSHPTGSRSASPSSLAFQHNGFGMAPRAQAVSGLSRQPVEAPKNYVDFDEEPDKLKGMLQGKAVREKSVAEHLVPSFDKGVVVGKKEKSSPPLILPQRTSSSIKRKDDARSLLSANTSPSFTPMTLSAPSSPPLMPPPESDPAVPTVVLRCHVYPRRPGTIRALHLVGRDRLLVSLQENGDVSVIKPQDGKCVAAYDIASWMLQPASGSLESSEEGWVWQRLCVLQNGESILLLACAGPVSNTSANSDSETDPLDVGAHVYLYDLSPDDEQSSSEAKLEPLGHWSVDGSADSVGLHREADESISFIYVNHAGHFLAQTIRILPRPLPPATPLVMSRGQSPAPGSRLPLPEINIHVPNPFKRQKSIEDIKLAAGAVKEDAGRVVLGDLSDGGLVLDSGRGGDARMRLWLEGQKLVVGVWSAEDTVIFEWECRAVRVRAHVPPHISHVPSCDVVWVNESLYATIFEDQCEMHAVQNVAENENPSPAARSTMTRVFDTGIPMTLQVLSASEVLSMRSGPDGRIELKLTNIHGNIKAQSSYPIWTSILQKTSSSPKNRLSFALPLDFETVLLGYDDGLIRRSSLAQMALPTSASLFSATSDIPLDGSITSLHIVDDARTKEKFIVGGSDDGSLAVWSYGSLKLCVRWTVFTTPLHRVTQLFDQQSSPLNGCVLCVALDGTIAVIVIDGFHFLHLIPGSTSPLQRISVGGENLLLIYDDGRVRLWDVQTTEFWRSTSADKAEELIGQGGWTELSLAGGNPLANPVLKTLPIQCGGIDAVSTILVDLEAFISRATAALKAVEVERNVGITPQMSRIRTLFSMLLTNAINGDIDAVCQDRLGIVPSPVSAGMNGQGCTVLYTSACPQDPWSASPALSASLALAIISLSRLLGLVDELLTDCNTVIAFYATSLPQTVGTSYKSPSLSFLARNWFEASSELRQAARVLFDAGVVRLSDDESTVLAEHWQHDLPCLQPDAEKELMPAAMALFICGYIAAEKYSLLSTSALTDIAKSIAIYLHNEQSLHRVLAIDLCSRGYHIWQHYVDAMEMLRALFALATSSRKESISAQNVGPQARSAVLQIAASNTPLFMTTLGLDILNPRNMEHRKSTMQLVAFLIRKRPLVLYPNLPRLMEAVVKSLDPNSNASREAVLDAATEILGHVVKTFPTVDFFMANQRLAVGTSEGAIIMYDLKTATRLYVLEGHKKRIAACSFSPDGRRLVTVSLEEGIVLVWKVGSSFASFFTPGAPPRQGHGGSEPFKTLPFNVGDEVVMSIAATLEGVRFEWTAERSVRLNIRESILTFST</sequence>
<dbReference type="STRING" id="436010.A0A166CSB0"/>
<evidence type="ECO:0000256" key="1">
    <source>
        <dbReference type="PROSITE-ProRule" id="PRU00221"/>
    </source>
</evidence>
<gene>
    <name evidence="3" type="ORF">FIBSPDRAFT_1049119</name>
</gene>
<feature type="compositionally biased region" description="Pro residues" evidence="2">
    <location>
        <begin position="243"/>
        <end position="253"/>
    </location>
</feature>
<feature type="repeat" description="WD" evidence="1">
    <location>
        <begin position="1306"/>
        <end position="1340"/>
    </location>
</feature>
<dbReference type="GO" id="GO:0005737">
    <property type="term" value="C:cytoplasm"/>
    <property type="evidence" value="ECO:0007669"/>
    <property type="project" value="TreeGrafter"/>
</dbReference>
<dbReference type="InterPro" id="IPR049916">
    <property type="entry name" value="WDR72-like"/>
</dbReference>
<feature type="region of interest" description="Disordered" evidence="2">
    <location>
        <begin position="201"/>
        <end position="254"/>
    </location>
</feature>
<evidence type="ECO:0000256" key="2">
    <source>
        <dbReference type="SAM" id="MobiDB-lite"/>
    </source>
</evidence>
<proteinExistence type="predicted"/>
<dbReference type="SUPFAM" id="SSF50969">
    <property type="entry name" value="YVTN repeat-like/Quinoprotein amine dehydrogenase"/>
    <property type="match status" value="1"/>
</dbReference>
<dbReference type="Gene3D" id="2.130.10.10">
    <property type="entry name" value="YVTN repeat-like/Quinoprotein amine dehydrogenase"/>
    <property type="match status" value="2"/>
</dbReference>
<reference evidence="3 4" key="1">
    <citation type="journal article" date="2016" name="Mol. Biol. Evol.">
        <title>Comparative Genomics of Early-Diverging Mushroom-Forming Fungi Provides Insights into the Origins of Lignocellulose Decay Capabilities.</title>
        <authorList>
            <person name="Nagy L.G."/>
            <person name="Riley R."/>
            <person name="Tritt A."/>
            <person name="Adam C."/>
            <person name="Daum C."/>
            <person name="Floudas D."/>
            <person name="Sun H."/>
            <person name="Yadav J.S."/>
            <person name="Pangilinan J."/>
            <person name="Larsson K.H."/>
            <person name="Matsuura K."/>
            <person name="Barry K."/>
            <person name="Labutti K."/>
            <person name="Kuo R."/>
            <person name="Ohm R.A."/>
            <person name="Bhattacharya S.S."/>
            <person name="Shirouzu T."/>
            <person name="Yoshinaga Y."/>
            <person name="Martin F.M."/>
            <person name="Grigoriev I.V."/>
            <person name="Hibbett D.S."/>
        </authorList>
    </citation>
    <scope>NUCLEOTIDE SEQUENCE [LARGE SCALE GENOMIC DNA]</scope>
    <source>
        <strain evidence="3 4">CBS 109695</strain>
    </source>
</reference>
<dbReference type="InterPro" id="IPR001680">
    <property type="entry name" value="WD40_rpt"/>
</dbReference>
<dbReference type="InterPro" id="IPR016024">
    <property type="entry name" value="ARM-type_fold"/>
</dbReference>
<evidence type="ECO:0000313" key="4">
    <source>
        <dbReference type="Proteomes" id="UP000076532"/>
    </source>
</evidence>
<keyword evidence="1" id="KW-0853">WD repeat</keyword>
<dbReference type="PANTHER" id="PTHR44099:SF4">
    <property type="entry name" value="RABCONNECTIN-3B, ISOFORM A"/>
    <property type="match status" value="1"/>
</dbReference>
<dbReference type="OrthoDB" id="338622at2759"/>
<dbReference type="EMBL" id="KV417625">
    <property type="protein sequence ID" value="KZP13950.1"/>
    <property type="molecule type" value="Genomic_DNA"/>
</dbReference>
<dbReference type="PROSITE" id="PS50082">
    <property type="entry name" value="WD_REPEATS_2"/>
    <property type="match status" value="1"/>
</dbReference>
<keyword evidence="4" id="KW-1185">Reference proteome</keyword>
<name>A0A166CSB0_9AGAM</name>
<dbReference type="InterPro" id="IPR015943">
    <property type="entry name" value="WD40/YVTN_repeat-like_dom_sf"/>
</dbReference>
<accession>A0A166CSB0</accession>
<dbReference type="PANTHER" id="PTHR44099">
    <property type="entry name" value="RABCONNECTIN-3B, ISOFORM A"/>
    <property type="match status" value="1"/>
</dbReference>
<feature type="region of interest" description="Disordered" evidence="2">
    <location>
        <begin position="80"/>
        <end position="133"/>
    </location>
</feature>
<feature type="compositionally biased region" description="Polar residues" evidence="2">
    <location>
        <begin position="115"/>
        <end position="130"/>
    </location>
</feature>
<dbReference type="Pfam" id="PF00400">
    <property type="entry name" value="WD40"/>
    <property type="match status" value="1"/>
</dbReference>
<evidence type="ECO:0000313" key="3">
    <source>
        <dbReference type="EMBL" id="KZP13950.1"/>
    </source>
</evidence>
<dbReference type="InterPro" id="IPR011044">
    <property type="entry name" value="Quino_amine_DH_bsu"/>
</dbReference>
<dbReference type="SUPFAM" id="SSF48371">
    <property type="entry name" value="ARM repeat"/>
    <property type="match status" value="1"/>
</dbReference>
<organism evidence="3 4">
    <name type="scientific">Athelia psychrophila</name>
    <dbReference type="NCBI Taxonomy" id="1759441"/>
    <lineage>
        <taxon>Eukaryota</taxon>
        <taxon>Fungi</taxon>
        <taxon>Dikarya</taxon>
        <taxon>Basidiomycota</taxon>
        <taxon>Agaricomycotina</taxon>
        <taxon>Agaricomycetes</taxon>
        <taxon>Agaricomycetidae</taxon>
        <taxon>Atheliales</taxon>
        <taxon>Atheliaceae</taxon>
        <taxon>Athelia</taxon>
    </lineage>
</organism>
<protein>
    <submittedName>
        <fullName evidence="3">WD40 repeat-like protein</fullName>
    </submittedName>
</protein>
<dbReference type="Proteomes" id="UP000076532">
    <property type="component" value="Unassembled WGS sequence"/>
</dbReference>
<feature type="compositionally biased region" description="Polar residues" evidence="2">
    <location>
        <begin position="80"/>
        <end position="93"/>
    </location>
</feature>
<dbReference type="SMART" id="SM00320">
    <property type="entry name" value="WD40"/>
    <property type="match status" value="4"/>
</dbReference>